<evidence type="ECO:0000259" key="8">
    <source>
        <dbReference type="PROSITE" id="PS51352"/>
    </source>
</evidence>
<name>A0A327M4C5_9PROT</name>
<protein>
    <recommendedName>
        <fullName evidence="7">Thioredoxin</fullName>
    </recommendedName>
</protein>
<keyword evidence="2" id="KW-0813">Transport</keyword>
<evidence type="ECO:0000256" key="2">
    <source>
        <dbReference type="ARBA" id="ARBA00022448"/>
    </source>
</evidence>
<evidence type="ECO:0000256" key="1">
    <source>
        <dbReference type="ARBA" id="ARBA00008987"/>
    </source>
</evidence>
<dbReference type="Gene3D" id="2.30.30.380">
    <property type="entry name" value="Zn-finger domain of Sec23/24"/>
    <property type="match status" value="1"/>
</dbReference>
<dbReference type="InterPro" id="IPR036249">
    <property type="entry name" value="Thioredoxin-like_sf"/>
</dbReference>
<dbReference type="EMBL" id="QLIX01000021">
    <property type="protein sequence ID" value="RAI57062.1"/>
    <property type="molecule type" value="Genomic_DNA"/>
</dbReference>
<keyword evidence="3" id="KW-0479">Metal-binding</keyword>
<keyword evidence="5" id="KW-1015">Disulfide bond</keyword>
<organism evidence="9 10">
    <name type="scientific">Roseicella frigidaeris</name>
    <dbReference type="NCBI Taxonomy" id="2230885"/>
    <lineage>
        <taxon>Bacteria</taxon>
        <taxon>Pseudomonadati</taxon>
        <taxon>Pseudomonadota</taxon>
        <taxon>Alphaproteobacteria</taxon>
        <taxon>Acetobacterales</taxon>
        <taxon>Roseomonadaceae</taxon>
        <taxon>Roseicella</taxon>
    </lineage>
</organism>
<evidence type="ECO:0000256" key="3">
    <source>
        <dbReference type="ARBA" id="ARBA00022723"/>
    </source>
</evidence>
<dbReference type="Pfam" id="PF21352">
    <property type="entry name" value="Zn_ribbon_Thio2"/>
    <property type="match status" value="1"/>
</dbReference>
<dbReference type="GO" id="GO:0045454">
    <property type="term" value="P:cell redox homeostasis"/>
    <property type="evidence" value="ECO:0007669"/>
    <property type="project" value="TreeGrafter"/>
</dbReference>
<evidence type="ECO:0000256" key="5">
    <source>
        <dbReference type="ARBA" id="ARBA00023157"/>
    </source>
</evidence>
<dbReference type="PANTHER" id="PTHR45663:SF11">
    <property type="entry name" value="GEO12009P1"/>
    <property type="match status" value="1"/>
</dbReference>
<dbReference type="PROSITE" id="PS51352">
    <property type="entry name" value="THIOREDOXIN_2"/>
    <property type="match status" value="1"/>
</dbReference>
<accession>A0A327M4C5</accession>
<dbReference type="NCBIfam" id="NF008229">
    <property type="entry name" value="PRK10996.1"/>
    <property type="match status" value="1"/>
</dbReference>
<sequence length="141" mass="15224">MPTVACPDCATTNRVPETRLNENPRCGRCGAALFQGAPVVLTANNFERHVTAELPLLVDFWAAWCGPCKVMAPQFDAASRMLEPRFRLGKLDTEAEADIAGRFGIRGIPTMILFKSGKEIARTSGVMSAADIVRWASAQAG</sequence>
<evidence type="ECO:0000313" key="9">
    <source>
        <dbReference type="EMBL" id="RAI57062.1"/>
    </source>
</evidence>
<proteinExistence type="inferred from homology"/>
<dbReference type="InterPro" id="IPR049299">
    <property type="entry name" value="Thio2_N"/>
</dbReference>
<dbReference type="PANTHER" id="PTHR45663">
    <property type="entry name" value="GEO12009P1"/>
    <property type="match status" value="1"/>
</dbReference>
<dbReference type="OrthoDB" id="9790390at2"/>
<dbReference type="PRINTS" id="PR00421">
    <property type="entry name" value="THIOREDOXIN"/>
</dbReference>
<dbReference type="Pfam" id="PF00085">
    <property type="entry name" value="Thioredoxin"/>
    <property type="match status" value="1"/>
</dbReference>
<feature type="domain" description="Thioredoxin" evidence="8">
    <location>
        <begin position="1"/>
        <end position="141"/>
    </location>
</feature>
<dbReference type="SUPFAM" id="SSF52833">
    <property type="entry name" value="Thioredoxin-like"/>
    <property type="match status" value="1"/>
</dbReference>
<dbReference type="RefSeq" id="WP_111471760.1">
    <property type="nucleotide sequence ID" value="NZ_QLIX01000021.1"/>
</dbReference>
<dbReference type="NCBIfam" id="TIGR01068">
    <property type="entry name" value="thioredoxin"/>
    <property type="match status" value="1"/>
</dbReference>
<gene>
    <name evidence="9" type="ORF">DOO78_20575</name>
</gene>
<reference evidence="10" key="1">
    <citation type="submission" date="2018-06" db="EMBL/GenBank/DDBJ databases">
        <authorList>
            <person name="Khan S.A."/>
        </authorList>
    </citation>
    <scope>NUCLEOTIDE SEQUENCE [LARGE SCALE GENOMIC DNA]</scope>
    <source>
        <strain evidence="10">DB-1506</strain>
    </source>
</reference>
<dbReference type="GO" id="GO:0046872">
    <property type="term" value="F:metal ion binding"/>
    <property type="evidence" value="ECO:0007669"/>
    <property type="project" value="UniProtKB-KW"/>
</dbReference>
<dbReference type="InterPro" id="IPR017937">
    <property type="entry name" value="Thioredoxin_CS"/>
</dbReference>
<dbReference type="PROSITE" id="PS00194">
    <property type="entry name" value="THIOREDOXIN_1"/>
    <property type="match status" value="1"/>
</dbReference>
<evidence type="ECO:0000256" key="4">
    <source>
        <dbReference type="ARBA" id="ARBA00022982"/>
    </source>
</evidence>
<evidence type="ECO:0000256" key="7">
    <source>
        <dbReference type="NCBIfam" id="TIGR01068"/>
    </source>
</evidence>
<evidence type="ECO:0000313" key="10">
    <source>
        <dbReference type="Proteomes" id="UP000249065"/>
    </source>
</evidence>
<keyword evidence="6" id="KW-0676">Redox-active center</keyword>
<dbReference type="InterPro" id="IPR005746">
    <property type="entry name" value="Thioredoxin"/>
</dbReference>
<keyword evidence="4" id="KW-0249">Electron transport</keyword>
<comment type="similarity">
    <text evidence="1">Belongs to the thioredoxin family.</text>
</comment>
<keyword evidence="10" id="KW-1185">Reference proteome</keyword>
<comment type="caution">
    <text evidence="9">The sequence shown here is derived from an EMBL/GenBank/DDBJ whole genome shotgun (WGS) entry which is preliminary data.</text>
</comment>
<dbReference type="GO" id="GO:0015035">
    <property type="term" value="F:protein-disulfide reductase activity"/>
    <property type="evidence" value="ECO:0007669"/>
    <property type="project" value="UniProtKB-UniRule"/>
</dbReference>
<dbReference type="Proteomes" id="UP000249065">
    <property type="component" value="Unassembled WGS sequence"/>
</dbReference>
<evidence type="ECO:0000256" key="6">
    <source>
        <dbReference type="ARBA" id="ARBA00023284"/>
    </source>
</evidence>
<dbReference type="AlphaFoldDB" id="A0A327M4C5"/>
<dbReference type="CDD" id="cd02947">
    <property type="entry name" value="TRX_family"/>
    <property type="match status" value="1"/>
</dbReference>
<dbReference type="GO" id="GO:0005829">
    <property type="term" value="C:cytosol"/>
    <property type="evidence" value="ECO:0007669"/>
    <property type="project" value="TreeGrafter"/>
</dbReference>
<dbReference type="Gene3D" id="3.40.30.10">
    <property type="entry name" value="Glutaredoxin"/>
    <property type="match status" value="1"/>
</dbReference>
<dbReference type="InterPro" id="IPR013766">
    <property type="entry name" value="Thioredoxin_domain"/>
</dbReference>